<proteinExistence type="predicted"/>
<protein>
    <submittedName>
        <fullName evidence="2">Uncharacterized protein</fullName>
    </submittedName>
</protein>
<evidence type="ECO:0000313" key="2">
    <source>
        <dbReference type="EMBL" id="KAJ8353475.1"/>
    </source>
</evidence>
<organism evidence="2 3">
    <name type="scientific">Synaphobranchus kaupii</name>
    <name type="common">Kaup's arrowtooth eel</name>
    <dbReference type="NCBI Taxonomy" id="118154"/>
    <lineage>
        <taxon>Eukaryota</taxon>
        <taxon>Metazoa</taxon>
        <taxon>Chordata</taxon>
        <taxon>Craniata</taxon>
        <taxon>Vertebrata</taxon>
        <taxon>Euteleostomi</taxon>
        <taxon>Actinopterygii</taxon>
        <taxon>Neopterygii</taxon>
        <taxon>Teleostei</taxon>
        <taxon>Anguilliformes</taxon>
        <taxon>Synaphobranchidae</taxon>
        <taxon>Synaphobranchus</taxon>
    </lineage>
</organism>
<keyword evidence="3" id="KW-1185">Reference proteome</keyword>
<gene>
    <name evidence="2" type="ORF">SKAU_G00210420</name>
</gene>
<sequence length="95" mass="10693">MICGENADANSRARHTAERGRRHTREERTSHWKRAGYESSADGDQERLRRITSLPVPVACVVANPAQLSVRINIDEHGVSPGTYTHCDRSLSTHW</sequence>
<dbReference type="Proteomes" id="UP001152622">
    <property type="component" value="Chromosome 7"/>
</dbReference>
<accession>A0A9Q1ISV0</accession>
<feature type="region of interest" description="Disordered" evidence="1">
    <location>
        <begin position="1"/>
        <end position="45"/>
    </location>
</feature>
<name>A0A9Q1ISV0_SYNKA</name>
<comment type="caution">
    <text evidence="2">The sequence shown here is derived from an EMBL/GenBank/DDBJ whole genome shotgun (WGS) entry which is preliminary data.</text>
</comment>
<feature type="compositionally biased region" description="Basic and acidic residues" evidence="1">
    <location>
        <begin position="15"/>
        <end position="30"/>
    </location>
</feature>
<dbReference type="EMBL" id="JAINUF010000007">
    <property type="protein sequence ID" value="KAJ8353475.1"/>
    <property type="molecule type" value="Genomic_DNA"/>
</dbReference>
<reference evidence="2" key="1">
    <citation type="journal article" date="2023" name="Science">
        <title>Genome structures resolve the early diversification of teleost fishes.</title>
        <authorList>
            <person name="Parey E."/>
            <person name="Louis A."/>
            <person name="Montfort J."/>
            <person name="Bouchez O."/>
            <person name="Roques C."/>
            <person name="Iampietro C."/>
            <person name="Lluch J."/>
            <person name="Castinel A."/>
            <person name="Donnadieu C."/>
            <person name="Desvignes T."/>
            <person name="Floi Bucao C."/>
            <person name="Jouanno E."/>
            <person name="Wen M."/>
            <person name="Mejri S."/>
            <person name="Dirks R."/>
            <person name="Jansen H."/>
            <person name="Henkel C."/>
            <person name="Chen W.J."/>
            <person name="Zahm M."/>
            <person name="Cabau C."/>
            <person name="Klopp C."/>
            <person name="Thompson A.W."/>
            <person name="Robinson-Rechavi M."/>
            <person name="Braasch I."/>
            <person name="Lecointre G."/>
            <person name="Bobe J."/>
            <person name="Postlethwait J.H."/>
            <person name="Berthelot C."/>
            <person name="Roest Crollius H."/>
            <person name="Guiguen Y."/>
        </authorList>
    </citation>
    <scope>NUCLEOTIDE SEQUENCE</scope>
    <source>
        <strain evidence="2">WJC10195</strain>
    </source>
</reference>
<evidence type="ECO:0000313" key="3">
    <source>
        <dbReference type="Proteomes" id="UP001152622"/>
    </source>
</evidence>
<evidence type="ECO:0000256" key="1">
    <source>
        <dbReference type="SAM" id="MobiDB-lite"/>
    </source>
</evidence>
<dbReference type="AlphaFoldDB" id="A0A9Q1ISV0"/>